<dbReference type="RefSeq" id="WP_095724558.1">
    <property type="nucleotide sequence ID" value="NZ_NTFS01000479.1"/>
</dbReference>
<dbReference type="PANTHER" id="PTHR31902">
    <property type="entry name" value="ACTIN PATCHES DISTAL PROTEIN 1"/>
    <property type="match status" value="1"/>
</dbReference>
<dbReference type="OrthoDB" id="3399139at2"/>
<evidence type="ECO:0000313" key="2">
    <source>
        <dbReference type="Proteomes" id="UP000218238"/>
    </source>
</evidence>
<dbReference type="PIRSF" id="PIRSF035042">
    <property type="entry name" value="UCP035042_thirdx"/>
    <property type="match status" value="1"/>
</dbReference>
<evidence type="ECO:0000313" key="1">
    <source>
        <dbReference type="EMBL" id="PAX51081.1"/>
    </source>
</evidence>
<sequence>MDNLFCSDNSRKVGEDIIGSATNYQTYILIECPQPWASEAFDSKWVPSNLKALVEEVKKARLPIKFLLIANSLSHKVSQTTLLIYQRKEGLGSGYVKQEFNLPNIEDVAAIIKKWLWGKLPACELETHATRDILVCAHGSHDRCCARYGSPFYFYAAEIISDLHLDNVRIWKSTHFGGHRFAPTAIDLAEGRYYGRLEQDAFKSILTRRGNIECLNEIYRGWGILPPEIQGLERELILRYGWDWFNYKVAGRIVEQSQDKGNILAEISFEKSDGSTYCYRAQLVKDDAKTVELKSSCGAIKESVLTKYTVTSLWEAAEKVVSLQNRTYATGT</sequence>
<dbReference type="PANTHER" id="PTHR31902:SF22">
    <property type="entry name" value="SLL1203 PROTEIN"/>
    <property type="match status" value="1"/>
</dbReference>
<keyword evidence="2" id="KW-1185">Reference proteome</keyword>
<dbReference type="Proteomes" id="UP000218238">
    <property type="component" value="Unassembled WGS sequence"/>
</dbReference>
<accession>A0A2A2TBK3</accession>
<dbReference type="EMBL" id="NTFS01000479">
    <property type="protein sequence ID" value="PAX51081.1"/>
    <property type="molecule type" value="Genomic_DNA"/>
</dbReference>
<name>A0A2A2TBK3_9CYAN</name>
<reference evidence="1 2" key="1">
    <citation type="submission" date="2017-08" db="EMBL/GenBank/DDBJ databases">
        <title>Draft genome sequence of filamentous cyanobacterium Calothrix elsteri CCALA 953.</title>
        <authorList>
            <person name="Gagunashvili A.N."/>
            <person name="Elster J."/>
            <person name="Andresson O.S."/>
        </authorList>
    </citation>
    <scope>NUCLEOTIDE SEQUENCE [LARGE SCALE GENOMIC DNA]</scope>
    <source>
        <strain evidence="1 2">CCALA 953</strain>
    </source>
</reference>
<dbReference type="InterPro" id="IPR010350">
    <property type="entry name" value="Aim32/Apd1-like_bac"/>
</dbReference>
<dbReference type="InterPro" id="IPR036249">
    <property type="entry name" value="Thioredoxin-like_sf"/>
</dbReference>
<dbReference type="AlphaFoldDB" id="A0A2A2TBK3"/>
<dbReference type="SUPFAM" id="SSF52833">
    <property type="entry name" value="Thioredoxin-like"/>
    <property type="match status" value="1"/>
</dbReference>
<dbReference type="Gene3D" id="3.40.30.10">
    <property type="entry name" value="Glutaredoxin"/>
    <property type="match status" value="1"/>
</dbReference>
<dbReference type="CDD" id="cd03062">
    <property type="entry name" value="TRX_Fd_Sucrase"/>
    <property type="match status" value="1"/>
</dbReference>
<dbReference type="Pfam" id="PF06999">
    <property type="entry name" value="Suc_Fer-like"/>
    <property type="match status" value="1"/>
</dbReference>
<organism evidence="1 2">
    <name type="scientific">Brunnivagina elsteri CCALA 953</name>
    <dbReference type="NCBI Taxonomy" id="987040"/>
    <lineage>
        <taxon>Bacteria</taxon>
        <taxon>Bacillati</taxon>
        <taxon>Cyanobacteriota</taxon>
        <taxon>Cyanophyceae</taxon>
        <taxon>Nostocales</taxon>
        <taxon>Calotrichaceae</taxon>
        <taxon>Brunnivagina</taxon>
    </lineage>
</organism>
<gene>
    <name evidence="1" type="ORF">CK510_26775</name>
</gene>
<protein>
    <submittedName>
        <fullName evidence="1">Sucrase ferredoxin</fullName>
    </submittedName>
</protein>
<dbReference type="InterPro" id="IPR009737">
    <property type="entry name" value="Aim32/Apd1-like"/>
</dbReference>
<comment type="caution">
    <text evidence="1">The sequence shown here is derived from an EMBL/GenBank/DDBJ whole genome shotgun (WGS) entry which is preliminary data.</text>
</comment>
<proteinExistence type="predicted"/>